<name>A0ABV5Z5Y1_9STAP</name>
<evidence type="ECO:0000313" key="3">
    <source>
        <dbReference type="Proteomes" id="UP001589740"/>
    </source>
</evidence>
<comment type="caution">
    <text evidence="2">The sequence shown here is derived from an EMBL/GenBank/DDBJ whole genome shotgun (WGS) entry which is preliminary data.</text>
</comment>
<dbReference type="RefSeq" id="WP_380571927.1">
    <property type="nucleotide sequence ID" value="NZ_JBHMAH010000031.1"/>
</dbReference>
<protein>
    <submittedName>
        <fullName evidence="2">Uncharacterized protein</fullName>
    </submittedName>
</protein>
<dbReference type="EMBL" id="JBHMAH010000031">
    <property type="protein sequence ID" value="MFB9861521.1"/>
    <property type="molecule type" value="Genomic_DNA"/>
</dbReference>
<feature type="chain" id="PRO_5045061282" evidence="1">
    <location>
        <begin position="21"/>
        <end position="235"/>
    </location>
</feature>
<accession>A0ABV5Z5Y1</accession>
<evidence type="ECO:0000256" key="1">
    <source>
        <dbReference type="SAM" id="SignalP"/>
    </source>
</evidence>
<reference evidence="2 3" key="1">
    <citation type="submission" date="2024-09" db="EMBL/GenBank/DDBJ databases">
        <authorList>
            <person name="Sun Q."/>
            <person name="Mori K."/>
        </authorList>
    </citation>
    <scope>NUCLEOTIDE SEQUENCE [LARGE SCALE GENOMIC DNA]</scope>
    <source>
        <strain evidence="2 3">JCM 12822</strain>
    </source>
</reference>
<evidence type="ECO:0000313" key="2">
    <source>
        <dbReference type="EMBL" id="MFB9861521.1"/>
    </source>
</evidence>
<keyword evidence="3" id="KW-1185">Reference proteome</keyword>
<gene>
    <name evidence="2" type="ORF">ACFFLE_10625</name>
</gene>
<feature type="signal peptide" evidence="1">
    <location>
        <begin position="1"/>
        <end position="20"/>
    </location>
</feature>
<dbReference type="PROSITE" id="PS51257">
    <property type="entry name" value="PROKAR_LIPOPROTEIN"/>
    <property type="match status" value="1"/>
</dbReference>
<proteinExistence type="predicted"/>
<sequence>MKQILTIFAILLLSACTPRAEQNIGFEEFKAERPIPGTLNHENLQLAQSSINDVEAAELNAEAVVHLADGKGIDDFYTQEERNNLSAMIDHLEQIHQDVAGIWDDDFSPLKRKYQWAALTSSELAPALESLHESYNTLEMELEGMQIPEYLKPVHAEYFERLKSDLGLAISNRTLALIEFKLMNQEAEYDMNETMFDVHMRNSRKYMSNALDTINHLENLESAFHDEDRYIVTEK</sequence>
<organism evidence="2 3">
    <name type="scientific">Salinicoccus siamensis</name>
    <dbReference type="NCBI Taxonomy" id="381830"/>
    <lineage>
        <taxon>Bacteria</taxon>
        <taxon>Bacillati</taxon>
        <taxon>Bacillota</taxon>
        <taxon>Bacilli</taxon>
        <taxon>Bacillales</taxon>
        <taxon>Staphylococcaceae</taxon>
        <taxon>Salinicoccus</taxon>
    </lineage>
</organism>
<keyword evidence="1" id="KW-0732">Signal</keyword>
<dbReference type="Proteomes" id="UP001589740">
    <property type="component" value="Unassembled WGS sequence"/>
</dbReference>